<evidence type="ECO:0000313" key="2">
    <source>
        <dbReference type="Proteomes" id="UP000076858"/>
    </source>
</evidence>
<name>A0A162PDE9_9CRUS</name>
<comment type="caution">
    <text evidence="1">The sequence shown here is derived from an EMBL/GenBank/DDBJ whole genome shotgun (WGS) entry which is preliminary data.</text>
</comment>
<accession>A0A162PDE9</accession>
<dbReference type="EMBL" id="LRGB01000512">
    <property type="protein sequence ID" value="KZS18755.1"/>
    <property type="molecule type" value="Genomic_DNA"/>
</dbReference>
<sequence>MCQKPTVRWAVSFICNTTKFAGRLGRTEEEKWMARSSVYRR</sequence>
<protein>
    <submittedName>
        <fullName evidence="1">Uncharacterized protein</fullName>
    </submittedName>
</protein>
<dbReference type="AlphaFoldDB" id="A0A162PDE9"/>
<organism evidence="1 2">
    <name type="scientific">Daphnia magna</name>
    <dbReference type="NCBI Taxonomy" id="35525"/>
    <lineage>
        <taxon>Eukaryota</taxon>
        <taxon>Metazoa</taxon>
        <taxon>Ecdysozoa</taxon>
        <taxon>Arthropoda</taxon>
        <taxon>Crustacea</taxon>
        <taxon>Branchiopoda</taxon>
        <taxon>Diplostraca</taxon>
        <taxon>Cladocera</taxon>
        <taxon>Anomopoda</taxon>
        <taxon>Daphniidae</taxon>
        <taxon>Daphnia</taxon>
    </lineage>
</organism>
<evidence type="ECO:0000313" key="1">
    <source>
        <dbReference type="EMBL" id="KZS18755.1"/>
    </source>
</evidence>
<keyword evidence="2" id="KW-1185">Reference proteome</keyword>
<gene>
    <name evidence="1" type="ORF">APZ42_015320</name>
</gene>
<reference evidence="1 2" key="1">
    <citation type="submission" date="2016-03" db="EMBL/GenBank/DDBJ databases">
        <title>EvidentialGene: Evidence-directed Construction of Genes on Genomes.</title>
        <authorList>
            <person name="Gilbert D.G."/>
            <person name="Choi J.-H."/>
            <person name="Mockaitis K."/>
            <person name="Colbourne J."/>
            <person name="Pfrender M."/>
        </authorList>
    </citation>
    <scope>NUCLEOTIDE SEQUENCE [LARGE SCALE GENOMIC DNA]</scope>
    <source>
        <strain evidence="1 2">Xinb3</strain>
        <tissue evidence="1">Complete organism</tissue>
    </source>
</reference>
<dbReference type="Proteomes" id="UP000076858">
    <property type="component" value="Unassembled WGS sequence"/>
</dbReference>
<proteinExistence type="predicted"/>